<evidence type="ECO:0000313" key="2">
    <source>
        <dbReference type="Proteomes" id="UP000692954"/>
    </source>
</evidence>
<evidence type="ECO:0000313" key="1">
    <source>
        <dbReference type="EMBL" id="CAD8054588.1"/>
    </source>
</evidence>
<name>A0A8S1KHK6_9CILI</name>
<gene>
    <name evidence="1" type="ORF">PSON_ATCC_30995.1.T0080371</name>
</gene>
<sequence length="150" mass="18144">MKNYQEKENLKAWQLWVITQNYIQIQACYQSEDRINYLITQIAALNNLIKSKVVKQKKKGQGSKTKKKFAKSWTTKIFRRRFRKVNKKIEQVETYEKMITEMIPQIKILKLVKIKFTINPKLFSKLNYRIPVNNFQKSQKEEQKKQQKLD</sequence>
<dbReference type="EMBL" id="CAJJDN010000008">
    <property type="protein sequence ID" value="CAD8054588.1"/>
    <property type="molecule type" value="Genomic_DNA"/>
</dbReference>
<comment type="caution">
    <text evidence="1">The sequence shown here is derived from an EMBL/GenBank/DDBJ whole genome shotgun (WGS) entry which is preliminary data.</text>
</comment>
<organism evidence="1 2">
    <name type="scientific">Paramecium sonneborni</name>
    <dbReference type="NCBI Taxonomy" id="65129"/>
    <lineage>
        <taxon>Eukaryota</taxon>
        <taxon>Sar</taxon>
        <taxon>Alveolata</taxon>
        <taxon>Ciliophora</taxon>
        <taxon>Intramacronucleata</taxon>
        <taxon>Oligohymenophorea</taxon>
        <taxon>Peniculida</taxon>
        <taxon>Parameciidae</taxon>
        <taxon>Paramecium</taxon>
    </lineage>
</organism>
<reference evidence="1" key="1">
    <citation type="submission" date="2021-01" db="EMBL/GenBank/DDBJ databases">
        <authorList>
            <consortium name="Genoscope - CEA"/>
            <person name="William W."/>
        </authorList>
    </citation>
    <scope>NUCLEOTIDE SEQUENCE</scope>
</reference>
<accession>A0A8S1KHK6</accession>
<dbReference type="AlphaFoldDB" id="A0A8S1KHK6"/>
<keyword evidence="2" id="KW-1185">Reference proteome</keyword>
<protein>
    <submittedName>
        <fullName evidence="1">Uncharacterized protein</fullName>
    </submittedName>
</protein>
<proteinExistence type="predicted"/>
<dbReference type="Proteomes" id="UP000692954">
    <property type="component" value="Unassembled WGS sequence"/>
</dbReference>